<protein>
    <submittedName>
        <fullName evidence="1">Uncharacterized protein</fullName>
    </submittedName>
</protein>
<organism evidence="1 2">
    <name type="scientific">Paraburkholderia caribensis MBA4</name>
    <dbReference type="NCBI Taxonomy" id="1323664"/>
    <lineage>
        <taxon>Bacteria</taxon>
        <taxon>Pseudomonadati</taxon>
        <taxon>Pseudomonadota</taxon>
        <taxon>Betaproteobacteria</taxon>
        <taxon>Burkholderiales</taxon>
        <taxon>Burkholderiaceae</taxon>
        <taxon>Paraburkholderia</taxon>
    </lineage>
</organism>
<evidence type="ECO:0000313" key="1">
    <source>
        <dbReference type="EMBL" id="ALL70710.1"/>
    </source>
</evidence>
<dbReference type="EMBL" id="CP012748">
    <property type="protein sequence ID" value="ALL70710.1"/>
    <property type="molecule type" value="Genomic_DNA"/>
</dbReference>
<proteinExistence type="predicted"/>
<keyword evidence="1" id="KW-0614">Plasmid</keyword>
<sequence length="44" mass="4702">MEQLKSMTGAARVALVMIDPFAASYDIPFSPTALAAFPNSFARP</sequence>
<dbReference type="Proteomes" id="UP000019146">
    <property type="component" value="Plasmid unnamed"/>
</dbReference>
<dbReference type="KEGG" id="bcai:K788_0004318"/>
<evidence type="ECO:0000313" key="2">
    <source>
        <dbReference type="Proteomes" id="UP000019146"/>
    </source>
</evidence>
<gene>
    <name evidence="1" type="ORF">K788_0004318</name>
</gene>
<dbReference type="AlphaFoldDB" id="A0A0P0RPN0"/>
<accession>A0A0P0RPN0</accession>
<name>A0A0P0RPN0_9BURK</name>
<geneLocation type="plasmid" evidence="2"/>
<reference evidence="1 2" key="1">
    <citation type="journal article" date="2014" name="Genome Announc.">
        <title>Draft Genome Sequence of the Haloacid-Degrading Burkholderia caribensis Strain MBA4.</title>
        <authorList>
            <person name="Pan Y."/>
            <person name="Kong K.F."/>
            <person name="Tsang J.S."/>
        </authorList>
    </citation>
    <scope>NUCLEOTIDE SEQUENCE [LARGE SCALE GENOMIC DNA]</scope>
    <source>
        <strain evidence="1 2">MBA4</strain>
        <plasmid evidence="2">Plasmid</plasmid>
    </source>
</reference>